<accession>A0AAP0PVP1</accession>
<evidence type="ECO:0000313" key="2">
    <source>
        <dbReference type="EMBL" id="KAK9156730.1"/>
    </source>
</evidence>
<name>A0AAP0PVP1_9MAGN</name>
<feature type="chain" id="PRO_5042985934" description="Secreted protein" evidence="1">
    <location>
        <begin position="21"/>
        <end position="73"/>
    </location>
</feature>
<proteinExistence type="predicted"/>
<dbReference type="Proteomes" id="UP001419268">
    <property type="component" value="Unassembled WGS sequence"/>
</dbReference>
<evidence type="ECO:0000256" key="1">
    <source>
        <dbReference type="SAM" id="SignalP"/>
    </source>
</evidence>
<organism evidence="2 3">
    <name type="scientific">Stephania cephalantha</name>
    <dbReference type="NCBI Taxonomy" id="152367"/>
    <lineage>
        <taxon>Eukaryota</taxon>
        <taxon>Viridiplantae</taxon>
        <taxon>Streptophyta</taxon>
        <taxon>Embryophyta</taxon>
        <taxon>Tracheophyta</taxon>
        <taxon>Spermatophyta</taxon>
        <taxon>Magnoliopsida</taxon>
        <taxon>Ranunculales</taxon>
        <taxon>Menispermaceae</taxon>
        <taxon>Menispermoideae</taxon>
        <taxon>Cissampelideae</taxon>
        <taxon>Stephania</taxon>
    </lineage>
</organism>
<protein>
    <recommendedName>
        <fullName evidence="4">Secreted protein</fullName>
    </recommendedName>
</protein>
<evidence type="ECO:0000313" key="3">
    <source>
        <dbReference type="Proteomes" id="UP001419268"/>
    </source>
</evidence>
<reference evidence="2 3" key="1">
    <citation type="submission" date="2024-01" db="EMBL/GenBank/DDBJ databases">
        <title>Genome assemblies of Stephania.</title>
        <authorList>
            <person name="Yang L."/>
        </authorList>
    </citation>
    <scope>NUCLEOTIDE SEQUENCE [LARGE SCALE GENOMIC DNA]</scope>
    <source>
        <strain evidence="2">JXDWG</strain>
        <tissue evidence="2">Leaf</tissue>
    </source>
</reference>
<keyword evidence="3" id="KW-1185">Reference proteome</keyword>
<keyword evidence="1" id="KW-0732">Signal</keyword>
<evidence type="ECO:0008006" key="4">
    <source>
        <dbReference type="Google" id="ProtNLM"/>
    </source>
</evidence>
<dbReference type="AlphaFoldDB" id="A0AAP0PVP1"/>
<comment type="caution">
    <text evidence="2">The sequence shown here is derived from an EMBL/GenBank/DDBJ whole genome shotgun (WGS) entry which is preliminary data.</text>
</comment>
<sequence>MVGLLFTCSVLLSEIQCALSLSLSTVCSKAKRKLAIRISGENEKINEFSKMPLHLFLNTKLIPLFFFFYSLYL</sequence>
<dbReference type="EMBL" id="JBBNAG010000002">
    <property type="protein sequence ID" value="KAK9156730.1"/>
    <property type="molecule type" value="Genomic_DNA"/>
</dbReference>
<feature type="signal peptide" evidence="1">
    <location>
        <begin position="1"/>
        <end position="20"/>
    </location>
</feature>
<gene>
    <name evidence="2" type="ORF">Scep_003304</name>
</gene>